<comment type="cofactor">
    <cofactor evidence="1 9">
        <name>heme</name>
        <dbReference type="ChEBI" id="CHEBI:30413"/>
    </cofactor>
</comment>
<evidence type="ECO:0000256" key="4">
    <source>
        <dbReference type="ARBA" id="ARBA00022617"/>
    </source>
</evidence>
<sequence>MALSKDLGSIVLIFALALIGWRYRRKWTKRIPRLPPGPPGLPLVGNLFDAPTNRHWLKFAEMGQVWGDISSLTVLGQITIILNSVEAAEDILDARGANFSDRPVIPMGGELCGFNNALILSQYGERVRTERKLFHHLFGTPAATTNFAPLIATEIGAFLHNVASNPQGLIPSIRRLTAAITLRIAYGYRLRDGSERDSFLQMFETAGQNFSRSAAPGAFLVDTIPSLRIWPNWLPGGGFHTTAKDWSKQLHDTVNSGLAYVKAQMIAGKGETSFVSTLLDEKIHDEYLIKWAGISIEEGGSDTTAAQLEAFFLAMSLYPDVQAAAQEELDRVVGFDRLADLSDRGDLPYMNALVKEVFRWHNASPIGLPHRAREDCIYQKDAESELLLIPKNSLVIANIWKLTHDPKRYANPMRFNPSRFIAGAEKEAEPDPTRICFGYGRRICPGKHLADTILYLACTAVLSVFKISKAKEGEPQLGQASGTVSHPLPFDCVVEPRNAAALALIRSTETQD</sequence>
<keyword evidence="11" id="KW-1133">Transmembrane helix</keyword>
<reference evidence="12 13" key="1">
    <citation type="journal article" date="2024" name="J Genomics">
        <title>Draft genome sequencing and assembly of Favolaschia claudopus CIRM-BRFM 2984 isolated from oak limbs.</title>
        <authorList>
            <person name="Navarro D."/>
            <person name="Drula E."/>
            <person name="Chaduli D."/>
            <person name="Cazenave R."/>
            <person name="Ahrendt S."/>
            <person name="Wang J."/>
            <person name="Lipzen A."/>
            <person name="Daum C."/>
            <person name="Barry K."/>
            <person name="Grigoriev I.V."/>
            <person name="Favel A."/>
            <person name="Rosso M.N."/>
            <person name="Martin F."/>
        </authorList>
    </citation>
    <scope>NUCLEOTIDE SEQUENCE [LARGE SCALE GENOMIC DNA]</scope>
    <source>
        <strain evidence="12 13">CIRM-BRFM 2984</strain>
    </source>
</reference>
<evidence type="ECO:0000256" key="3">
    <source>
        <dbReference type="ARBA" id="ARBA00010617"/>
    </source>
</evidence>
<dbReference type="CDD" id="cd11065">
    <property type="entry name" value="CYP64-like"/>
    <property type="match status" value="1"/>
</dbReference>
<dbReference type="GO" id="GO:0016705">
    <property type="term" value="F:oxidoreductase activity, acting on paired donors, with incorporation or reduction of molecular oxygen"/>
    <property type="evidence" value="ECO:0007669"/>
    <property type="project" value="InterPro"/>
</dbReference>
<keyword evidence="7 9" id="KW-0408">Iron</keyword>
<dbReference type="InterPro" id="IPR001128">
    <property type="entry name" value="Cyt_P450"/>
</dbReference>
<comment type="caution">
    <text evidence="12">The sequence shown here is derived from an EMBL/GenBank/DDBJ whole genome shotgun (WGS) entry which is preliminary data.</text>
</comment>
<evidence type="ECO:0000256" key="8">
    <source>
        <dbReference type="ARBA" id="ARBA00023033"/>
    </source>
</evidence>
<dbReference type="Pfam" id="PF00067">
    <property type="entry name" value="p450"/>
    <property type="match status" value="1"/>
</dbReference>
<keyword evidence="5 9" id="KW-0479">Metal-binding</keyword>
<keyword evidence="11" id="KW-0812">Transmembrane</keyword>
<dbReference type="PRINTS" id="PR00463">
    <property type="entry name" value="EP450I"/>
</dbReference>
<dbReference type="PROSITE" id="PS00086">
    <property type="entry name" value="CYTOCHROME_P450"/>
    <property type="match status" value="1"/>
</dbReference>
<evidence type="ECO:0000256" key="6">
    <source>
        <dbReference type="ARBA" id="ARBA00023002"/>
    </source>
</evidence>
<dbReference type="PRINTS" id="PR00385">
    <property type="entry name" value="P450"/>
</dbReference>
<feature type="binding site" description="axial binding residue" evidence="9">
    <location>
        <position position="444"/>
    </location>
    <ligand>
        <name>heme</name>
        <dbReference type="ChEBI" id="CHEBI:30413"/>
    </ligand>
    <ligandPart>
        <name>Fe</name>
        <dbReference type="ChEBI" id="CHEBI:18248"/>
    </ligandPart>
</feature>
<dbReference type="InterPro" id="IPR017972">
    <property type="entry name" value="Cyt_P450_CS"/>
</dbReference>
<gene>
    <name evidence="12" type="ORF">R3P38DRAFT_616480</name>
</gene>
<evidence type="ECO:0000256" key="2">
    <source>
        <dbReference type="ARBA" id="ARBA00005179"/>
    </source>
</evidence>
<dbReference type="EMBL" id="JAWWNJ010000019">
    <property type="protein sequence ID" value="KAK7036148.1"/>
    <property type="molecule type" value="Genomic_DNA"/>
</dbReference>
<dbReference type="GO" id="GO:0020037">
    <property type="term" value="F:heme binding"/>
    <property type="evidence" value="ECO:0007669"/>
    <property type="project" value="InterPro"/>
</dbReference>
<dbReference type="SUPFAM" id="SSF48264">
    <property type="entry name" value="Cytochrome P450"/>
    <property type="match status" value="1"/>
</dbReference>
<evidence type="ECO:0000256" key="11">
    <source>
        <dbReference type="SAM" id="Phobius"/>
    </source>
</evidence>
<accession>A0AAW0CBB1</accession>
<comment type="similarity">
    <text evidence="3 10">Belongs to the cytochrome P450 family.</text>
</comment>
<evidence type="ECO:0000313" key="12">
    <source>
        <dbReference type="EMBL" id="KAK7036148.1"/>
    </source>
</evidence>
<evidence type="ECO:0000256" key="10">
    <source>
        <dbReference type="RuleBase" id="RU000461"/>
    </source>
</evidence>
<dbReference type="PANTHER" id="PTHR46300:SF7">
    <property type="entry name" value="P450, PUTATIVE (EUROFUNG)-RELATED"/>
    <property type="match status" value="1"/>
</dbReference>
<keyword evidence="6 10" id="KW-0560">Oxidoreductase</keyword>
<dbReference type="PANTHER" id="PTHR46300">
    <property type="entry name" value="P450, PUTATIVE (EUROFUNG)-RELATED-RELATED"/>
    <property type="match status" value="1"/>
</dbReference>
<keyword evidence="11" id="KW-0472">Membrane</keyword>
<dbReference type="InterPro" id="IPR036396">
    <property type="entry name" value="Cyt_P450_sf"/>
</dbReference>
<evidence type="ECO:0000256" key="9">
    <source>
        <dbReference type="PIRSR" id="PIRSR602401-1"/>
    </source>
</evidence>
<evidence type="ECO:0000256" key="7">
    <source>
        <dbReference type="ARBA" id="ARBA00023004"/>
    </source>
</evidence>
<evidence type="ECO:0000256" key="5">
    <source>
        <dbReference type="ARBA" id="ARBA00022723"/>
    </source>
</evidence>
<dbReference type="GO" id="GO:0005506">
    <property type="term" value="F:iron ion binding"/>
    <property type="evidence" value="ECO:0007669"/>
    <property type="project" value="InterPro"/>
</dbReference>
<feature type="transmembrane region" description="Helical" evidence="11">
    <location>
        <begin position="6"/>
        <end position="23"/>
    </location>
</feature>
<keyword evidence="8 10" id="KW-0503">Monooxygenase</keyword>
<dbReference type="InterPro" id="IPR002401">
    <property type="entry name" value="Cyt_P450_E_grp-I"/>
</dbReference>
<dbReference type="Proteomes" id="UP001362999">
    <property type="component" value="Unassembled WGS sequence"/>
</dbReference>
<evidence type="ECO:0000256" key="1">
    <source>
        <dbReference type="ARBA" id="ARBA00001971"/>
    </source>
</evidence>
<organism evidence="12 13">
    <name type="scientific">Favolaschia claudopus</name>
    <dbReference type="NCBI Taxonomy" id="2862362"/>
    <lineage>
        <taxon>Eukaryota</taxon>
        <taxon>Fungi</taxon>
        <taxon>Dikarya</taxon>
        <taxon>Basidiomycota</taxon>
        <taxon>Agaricomycotina</taxon>
        <taxon>Agaricomycetes</taxon>
        <taxon>Agaricomycetidae</taxon>
        <taxon>Agaricales</taxon>
        <taxon>Marasmiineae</taxon>
        <taxon>Mycenaceae</taxon>
        <taxon>Favolaschia</taxon>
    </lineage>
</organism>
<name>A0AAW0CBB1_9AGAR</name>
<keyword evidence="4 9" id="KW-0349">Heme</keyword>
<dbReference type="GO" id="GO:0004497">
    <property type="term" value="F:monooxygenase activity"/>
    <property type="evidence" value="ECO:0007669"/>
    <property type="project" value="UniProtKB-KW"/>
</dbReference>
<comment type="pathway">
    <text evidence="2">Secondary metabolite biosynthesis.</text>
</comment>
<dbReference type="InterPro" id="IPR050364">
    <property type="entry name" value="Cytochrome_P450_fung"/>
</dbReference>
<dbReference type="AlphaFoldDB" id="A0AAW0CBB1"/>
<dbReference type="Gene3D" id="1.10.630.10">
    <property type="entry name" value="Cytochrome P450"/>
    <property type="match status" value="1"/>
</dbReference>
<keyword evidence="13" id="KW-1185">Reference proteome</keyword>
<proteinExistence type="inferred from homology"/>
<evidence type="ECO:0000313" key="13">
    <source>
        <dbReference type="Proteomes" id="UP001362999"/>
    </source>
</evidence>
<protein>
    <submittedName>
        <fullName evidence="12">Cytochrome P450</fullName>
    </submittedName>
</protein>